<sequence length="716" mass="80220">MINMYQIEIINNESTLKLFIAIQFMMAKNCFNNTKSSSSAMRGFDSEGTTGSFFICTEHSERNYVIKKVSNTSLDRVLNEVPTRNPAELESITALMLPWWFTKECEQQLLSVPAEAKYVQQFEQSSQEANQMAPEQLKARLKSQLEYYFSRENIATDRYLRIQMDSDQYVPIKIVANFPKVSQLTSDYDLIVQVLRESTHVQVDETGEKVRAASKRCTIILREIPENTDEKEVKAMFDGCPPYQSIVYGLNNSWYVTFETEEQTQKAYQILMGKTFNGKPIYARIKTGGAPVDLNMNFGNNIATSTNGLDANGIATTTTSMGVPVHYGQNLNQAHHSGHHGFTHSVPSSNFNLGEILASYGYVPRATYRPANVSAPFIPVSSAGIQAQPMNQPTFLSRSHLAAAHVRTTAPSTTNANNNSTRQSTETTDHLHVPPSASLRNFEDKSQQPLIPNLGKQRITDVPRMNKGRHSPFLKFNGTIEAAKSNNANTTNTSYNSNQAPSDNNYNNNFSSGMNRFGNEQSNAGRGNNRDSQRSYRGSYDAGRGERGRGKPRHYQDNYNYNHYNSSSNSQTSRAPEYSHHNSTRPYTKDRSQPSRYETAPREPHISYPKSNASRESMTVTPKSTSPAPPPSETLSTDRSSRQKQHSESSEYNFTEVEFPSLIDHENKPQPPVLPPEKPPPFASVVAGKKKVVEPKKKSYAQTLKSSEDHENKASS</sequence>
<dbReference type="GO" id="GO:0045727">
    <property type="term" value="P:positive regulation of translation"/>
    <property type="evidence" value="ECO:0007669"/>
    <property type="project" value="TreeGrafter"/>
</dbReference>
<dbReference type="InterPro" id="IPR006630">
    <property type="entry name" value="La_HTH"/>
</dbReference>
<feature type="compositionally biased region" description="Pro residues" evidence="4">
    <location>
        <begin position="669"/>
        <end position="682"/>
    </location>
</feature>
<keyword evidence="2 3" id="KW-0694">RNA-binding</keyword>
<evidence type="ECO:0000256" key="2">
    <source>
        <dbReference type="ARBA" id="ARBA00022884"/>
    </source>
</evidence>
<dbReference type="InterPro" id="IPR000504">
    <property type="entry name" value="RRM_dom"/>
</dbReference>
<dbReference type="InterPro" id="IPR012677">
    <property type="entry name" value="Nucleotide-bd_a/b_plait_sf"/>
</dbReference>
<feature type="compositionally biased region" description="Low complexity" evidence="4">
    <location>
        <begin position="408"/>
        <end position="421"/>
    </location>
</feature>
<protein>
    <submittedName>
        <fullName evidence="8">HTH La-type RNA-binding domain-containing protein</fullName>
    </submittedName>
</protein>
<dbReference type="InterPro" id="IPR036388">
    <property type="entry name" value="WH-like_DNA-bd_sf"/>
</dbReference>
<proteinExistence type="predicted"/>
<feature type="domain" description="RRM" evidence="5">
    <location>
        <begin position="217"/>
        <end position="288"/>
    </location>
</feature>
<name>A0A914EKV5_9BILA</name>
<dbReference type="Gene3D" id="3.30.70.330">
    <property type="match status" value="1"/>
</dbReference>
<evidence type="ECO:0000256" key="4">
    <source>
        <dbReference type="SAM" id="MobiDB-lite"/>
    </source>
</evidence>
<dbReference type="SMART" id="SM00715">
    <property type="entry name" value="LA"/>
    <property type="match status" value="1"/>
</dbReference>
<evidence type="ECO:0000313" key="7">
    <source>
        <dbReference type="Proteomes" id="UP000887540"/>
    </source>
</evidence>
<dbReference type="Pfam" id="PF05383">
    <property type="entry name" value="La"/>
    <property type="match status" value="1"/>
</dbReference>
<dbReference type="CDD" id="cd12430">
    <property type="entry name" value="RRM_LARP4_5_like"/>
    <property type="match status" value="1"/>
</dbReference>
<dbReference type="PROSITE" id="PS50102">
    <property type="entry name" value="RRM"/>
    <property type="match status" value="1"/>
</dbReference>
<dbReference type="SMART" id="SM00360">
    <property type="entry name" value="RRM"/>
    <property type="match status" value="1"/>
</dbReference>
<dbReference type="PANTHER" id="PTHR22792:SF131">
    <property type="entry name" value="LA-RELATED PROTEIN LARP4B"/>
    <property type="match status" value="1"/>
</dbReference>
<dbReference type="AlphaFoldDB" id="A0A914EKV5"/>
<evidence type="ECO:0000313" key="8">
    <source>
        <dbReference type="WBParaSite" id="ACRNAN_scaffold912.g31649.t1"/>
    </source>
</evidence>
<dbReference type="Gene3D" id="1.10.10.10">
    <property type="entry name" value="Winged helix-like DNA-binding domain superfamily/Winged helix DNA-binding domain"/>
    <property type="match status" value="1"/>
</dbReference>
<feature type="compositionally biased region" description="Basic and acidic residues" evidence="4">
    <location>
        <begin position="706"/>
        <end position="716"/>
    </location>
</feature>
<dbReference type="InterPro" id="IPR045180">
    <property type="entry name" value="La_dom_prot"/>
</dbReference>
<reference evidence="8" key="1">
    <citation type="submission" date="2022-11" db="UniProtKB">
        <authorList>
            <consortium name="WormBaseParasite"/>
        </authorList>
    </citation>
    <scope>IDENTIFICATION</scope>
</reference>
<feature type="compositionally biased region" description="Polar residues" evidence="4">
    <location>
        <begin position="510"/>
        <end position="526"/>
    </location>
</feature>
<dbReference type="InterPro" id="IPR036390">
    <property type="entry name" value="WH_DNA-bd_sf"/>
</dbReference>
<dbReference type="InterPro" id="IPR035979">
    <property type="entry name" value="RBD_domain_sf"/>
</dbReference>
<dbReference type="SUPFAM" id="SSF46785">
    <property type="entry name" value="Winged helix' DNA-binding domain"/>
    <property type="match status" value="1"/>
</dbReference>
<dbReference type="PANTHER" id="PTHR22792">
    <property type="entry name" value="LUPUS LA PROTEIN-RELATED"/>
    <property type="match status" value="1"/>
</dbReference>
<feature type="compositionally biased region" description="Basic and acidic residues" evidence="4">
    <location>
        <begin position="587"/>
        <end position="605"/>
    </location>
</feature>
<dbReference type="Proteomes" id="UP000887540">
    <property type="component" value="Unplaced"/>
</dbReference>
<feature type="compositionally biased region" description="Low complexity" evidence="4">
    <location>
        <begin position="482"/>
        <end position="509"/>
    </location>
</feature>
<dbReference type="GO" id="GO:0003730">
    <property type="term" value="F:mRNA 3'-UTR binding"/>
    <property type="evidence" value="ECO:0007669"/>
    <property type="project" value="TreeGrafter"/>
</dbReference>
<dbReference type="GO" id="GO:0005829">
    <property type="term" value="C:cytosol"/>
    <property type="evidence" value="ECO:0007669"/>
    <property type="project" value="TreeGrafter"/>
</dbReference>
<dbReference type="InterPro" id="IPR058699">
    <property type="entry name" value="RRM_LARP4/4B"/>
</dbReference>
<dbReference type="PROSITE" id="PS50961">
    <property type="entry name" value="HTH_LA"/>
    <property type="match status" value="1"/>
</dbReference>
<feature type="compositionally biased region" description="Low complexity" evidence="4">
    <location>
        <begin position="558"/>
        <end position="570"/>
    </location>
</feature>
<evidence type="ECO:0000256" key="3">
    <source>
        <dbReference type="PROSITE-ProRule" id="PRU00332"/>
    </source>
</evidence>
<evidence type="ECO:0000259" key="5">
    <source>
        <dbReference type="PROSITE" id="PS50102"/>
    </source>
</evidence>
<keyword evidence="7" id="KW-1185">Reference proteome</keyword>
<feature type="region of interest" description="Disordered" evidence="4">
    <location>
        <begin position="408"/>
        <end position="716"/>
    </location>
</feature>
<evidence type="ECO:0000256" key="1">
    <source>
        <dbReference type="ARBA" id="ARBA00022553"/>
    </source>
</evidence>
<evidence type="ECO:0000259" key="6">
    <source>
        <dbReference type="PROSITE" id="PS50961"/>
    </source>
</evidence>
<dbReference type="GO" id="GO:0010494">
    <property type="term" value="C:cytoplasmic stress granule"/>
    <property type="evidence" value="ECO:0007669"/>
    <property type="project" value="TreeGrafter"/>
</dbReference>
<dbReference type="WBParaSite" id="ACRNAN_scaffold912.g31649.t1">
    <property type="protein sequence ID" value="ACRNAN_scaffold912.g31649.t1"/>
    <property type="gene ID" value="ACRNAN_scaffold912.g31649"/>
</dbReference>
<feature type="domain" description="HTH La-type RNA-binding" evidence="6">
    <location>
        <begin position="131"/>
        <end position="220"/>
    </location>
</feature>
<dbReference type="SUPFAM" id="SSF54928">
    <property type="entry name" value="RNA-binding domain, RBD"/>
    <property type="match status" value="1"/>
</dbReference>
<organism evidence="7 8">
    <name type="scientific">Acrobeloides nanus</name>
    <dbReference type="NCBI Taxonomy" id="290746"/>
    <lineage>
        <taxon>Eukaryota</taxon>
        <taxon>Metazoa</taxon>
        <taxon>Ecdysozoa</taxon>
        <taxon>Nematoda</taxon>
        <taxon>Chromadorea</taxon>
        <taxon>Rhabditida</taxon>
        <taxon>Tylenchina</taxon>
        <taxon>Cephalobomorpha</taxon>
        <taxon>Cephaloboidea</taxon>
        <taxon>Cephalobidae</taxon>
        <taxon>Acrobeloides</taxon>
    </lineage>
</organism>
<feature type="compositionally biased region" description="Basic and acidic residues" evidence="4">
    <location>
        <begin position="639"/>
        <end position="649"/>
    </location>
</feature>
<accession>A0A914EKV5</accession>
<feature type="compositionally biased region" description="Polar residues" evidence="4">
    <location>
        <begin position="609"/>
        <end position="618"/>
    </location>
</feature>
<dbReference type="Pfam" id="PF26088">
    <property type="entry name" value="RRM_LARP4"/>
    <property type="match status" value="1"/>
</dbReference>
<keyword evidence="1" id="KW-0597">Phosphoprotein</keyword>